<feature type="domain" description="CusB-like beta-barrel" evidence="3">
    <location>
        <begin position="170"/>
        <end position="244"/>
    </location>
</feature>
<evidence type="ECO:0000259" key="3">
    <source>
        <dbReference type="Pfam" id="PF25954"/>
    </source>
</evidence>
<sequence length="327" mass="37479" precursor="true">MKNIFKLLLLLLCISSLDAKILDANQLFNKKIVKVKDESVYETKSFYGETLFAEESIKDIVLRFDGYITKLDANKNLMEVKKADKLFSLYSDKIQSIKKEIEVTKSINKAMYKSSLEKLDSLDVNLSQLKSKDISFYAPFDGIILNKKINEGSYVKTGSLIMQIANINKLWFISKVYQSDLAFLTNNMDAKIKIDGRDMTFKTKVDYIYPFANKQSKTIDVRFVIENKDKTLFPNMFGKAIIKTSSKKVLTLPKTAVLRKGAKYYVFKYISKDEFKPVLIDAKQISSGKYEIEDGLKVGDEVIDNALFLLDSDAVTNNLYEDEDNDW</sequence>
<feature type="signal peptide" evidence="2">
    <location>
        <begin position="1"/>
        <end position="19"/>
    </location>
</feature>
<reference evidence="4 5" key="1">
    <citation type="journal article" date="2010" name="Stand. Genomic Sci.">
        <title>Complete genome sequence of Arcobacter nitrofigilis type strain (CI).</title>
        <authorList>
            <person name="Pati A."/>
            <person name="Gronow S."/>
            <person name="Lapidus A."/>
            <person name="Copeland A."/>
            <person name="Glavina Del Rio T."/>
            <person name="Nolan M."/>
            <person name="Lucas S."/>
            <person name="Tice H."/>
            <person name="Cheng J.F."/>
            <person name="Han C."/>
            <person name="Chertkov O."/>
            <person name="Bruce D."/>
            <person name="Tapia R."/>
            <person name="Goodwin L."/>
            <person name="Pitluck S."/>
            <person name="Liolios K."/>
            <person name="Ivanova N."/>
            <person name="Mavromatis K."/>
            <person name="Chen A."/>
            <person name="Palaniappan K."/>
            <person name="Land M."/>
            <person name="Hauser L."/>
            <person name="Chang Y.J."/>
            <person name="Jeffries C.D."/>
            <person name="Detter J.C."/>
            <person name="Rohde M."/>
            <person name="Goker M."/>
            <person name="Bristow J."/>
            <person name="Eisen J.A."/>
            <person name="Markowitz V."/>
            <person name="Hugenholtz P."/>
            <person name="Klenk H.P."/>
            <person name="Kyrpides N.C."/>
        </authorList>
    </citation>
    <scope>NUCLEOTIDE SEQUENCE [LARGE SCALE GENOMIC DNA]</scope>
    <source>
        <strain evidence="5">ATCC 33309 / DSM 7299 / CCUG 15893 / LMG 7604 / NCTC 12251 / CI</strain>
    </source>
</reference>
<dbReference type="PANTHER" id="PTHR30097:SF15">
    <property type="entry name" value="CATION EFFLUX SYSTEM PROTEIN CUSB"/>
    <property type="match status" value="1"/>
</dbReference>
<name>D5V497_ARCNC</name>
<evidence type="ECO:0000313" key="5">
    <source>
        <dbReference type="Proteomes" id="UP000000939"/>
    </source>
</evidence>
<accession>D5V497</accession>
<dbReference type="PANTHER" id="PTHR30097">
    <property type="entry name" value="CATION EFFLUX SYSTEM PROTEIN CUSB"/>
    <property type="match status" value="1"/>
</dbReference>
<dbReference type="GO" id="GO:0015679">
    <property type="term" value="P:plasma membrane copper ion transport"/>
    <property type="evidence" value="ECO:0007669"/>
    <property type="project" value="TreeGrafter"/>
</dbReference>
<dbReference type="SUPFAM" id="SSF111369">
    <property type="entry name" value="HlyD-like secretion proteins"/>
    <property type="match status" value="1"/>
</dbReference>
<proteinExistence type="predicted"/>
<gene>
    <name evidence="4" type="ordered locus">Arnit_0163</name>
</gene>
<keyword evidence="2" id="KW-0732">Signal</keyword>
<dbReference type="STRING" id="572480.Arnit_0163"/>
<dbReference type="GO" id="GO:0060003">
    <property type="term" value="P:copper ion export"/>
    <property type="evidence" value="ECO:0007669"/>
    <property type="project" value="TreeGrafter"/>
</dbReference>
<dbReference type="Proteomes" id="UP000000939">
    <property type="component" value="Chromosome"/>
</dbReference>
<dbReference type="eggNOG" id="COG0845">
    <property type="taxonomic scope" value="Bacteria"/>
</dbReference>
<evidence type="ECO:0000256" key="2">
    <source>
        <dbReference type="SAM" id="SignalP"/>
    </source>
</evidence>
<dbReference type="InterPro" id="IPR058792">
    <property type="entry name" value="Beta-barrel_RND_2"/>
</dbReference>
<dbReference type="EMBL" id="CP001999">
    <property type="protein sequence ID" value="ADG91830.1"/>
    <property type="molecule type" value="Genomic_DNA"/>
</dbReference>
<dbReference type="GO" id="GO:0046914">
    <property type="term" value="F:transition metal ion binding"/>
    <property type="evidence" value="ECO:0007669"/>
    <property type="project" value="TreeGrafter"/>
</dbReference>
<dbReference type="InterPro" id="IPR051909">
    <property type="entry name" value="MFP_Cation_Efflux"/>
</dbReference>
<keyword evidence="5" id="KW-1185">Reference proteome</keyword>
<keyword evidence="1" id="KW-0813">Transport</keyword>
<dbReference type="RefSeq" id="WP_013133975.1">
    <property type="nucleotide sequence ID" value="NC_014166.1"/>
</dbReference>
<dbReference type="HOGENOM" id="CLU_018816_13_1_7"/>
<dbReference type="Gene3D" id="2.40.420.20">
    <property type="match status" value="1"/>
</dbReference>
<dbReference type="OrthoDB" id="9806939at2"/>
<organism evidence="4 5">
    <name type="scientific">Arcobacter nitrofigilis (strain ATCC 33309 / DSM 7299 / CCUG 15893 / LMG 7604 / NCTC 12251 / CI)</name>
    <name type="common">Campylobacter nitrofigilis</name>
    <dbReference type="NCBI Taxonomy" id="572480"/>
    <lineage>
        <taxon>Bacteria</taxon>
        <taxon>Pseudomonadati</taxon>
        <taxon>Campylobacterota</taxon>
        <taxon>Epsilonproteobacteria</taxon>
        <taxon>Campylobacterales</taxon>
        <taxon>Arcobacteraceae</taxon>
        <taxon>Arcobacter</taxon>
    </lineage>
</organism>
<evidence type="ECO:0000313" key="4">
    <source>
        <dbReference type="EMBL" id="ADG91830.1"/>
    </source>
</evidence>
<evidence type="ECO:0000256" key="1">
    <source>
        <dbReference type="ARBA" id="ARBA00022448"/>
    </source>
</evidence>
<protein>
    <submittedName>
        <fullName evidence="4">Efflux transporter, RND family, MFP subunit</fullName>
    </submittedName>
</protein>
<dbReference type="Gene3D" id="2.40.30.170">
    <property type="match status" value="1"/>
</dbReference>
<dbReference type="KEGG" id="ant:Arnit_0163"/>
<dbReference type="AlphaFoldDB" id="D5V497"/>
<dbReference type="Pfam" id="PF25954">
    <property type="entry name" value="Beta-barrel_RND_2"/>
    <property type="match status" value="1"/>
</dbReference>
<feature type="chain" id="PRO_5003078095" evidence="2">
    <location>
        <begin position="20"/>
        <end position="327"/>
    </location>
</feature>
<dbReference type="GO" id="GO:0030288">
    <property type="term" value="C:outer membrane-bounded periplasmic space"/>
    <property type="evidence" value="ECO:0007669"/>
    <property type="project" value="TreeGrafter"/>
</dbReference>